<dbReference type="InParanoid" id="F9X7F9"/>
<evidence type="ECO:0000313" key="3">
    <source>
        <dbReference type="Proteomes" id="UP000008062"/>
    </source>
</evidence>
<feature type="compositionally biased region" description="Polar residues" evidence="1">
    <location>
        <begin position="50"/>
        <end position="66"/>
    </location>
</feature>
<dbReference type="AlphaFoldDB" id="F9X7F9"/>
<evidence type="ECO:0000313" key="2">
    <source>
        <dbReference type="EMBL" id="EGP89091.1"/>
    </source>
</evidence>
<reference evidence="2 3" key="1">
    <citation type="journal article" date="2011" name="PLoS Genet.">
        <title>Finished genome of the fungal wheat pathogen Mycosphaerella graminicola reveals dispensome structure, chromosome plasticity, and stealth pathogenesis.</title>
        <authorList>
            <person name="Goodwin S.B."/>
            <person name="Ben M'barek S."/>
            <person name="Dhillon B."/>
            <person name="Wittenberg A.H.J."/>
            <person name="Crane C.F."/>
            <person name="Hane J.K."/>
            <person name="Foster A.J."/>
            <person name="Van der Lee T.A.J."/>
            <person name="Grimwood J."/>
            <person name="Aerts A."/>
            <person name="Antoniw J."/>
            <person name="Bailey A."/>
            <person name="Bluhm B."/>
            <person name="Bowler J."/>
            <person name="Bristow J."/>
            <person name="van der Burgt A."/>
            <person name="Canto-Canche B."/>
            <person name="Churchill A.C.L."/>
            <person name="Conde-Ferraez L."/>
            <person name="Cools H.J."/>
            <person name="Coutinho P.M."/>
            <person name="Csukai M."/>
            <person name="Dehal P."/>
            <person name="De Wit P."/>
            <person name="Donzelli B."/>
            <person name="van de Geest H.C."/>
            <person name="van Ham R.C.H.J."/>
            <person name="Hammond-Kosack K.E."/>
            <person name="Henrissat B."/>
            <person name="Kilian A."/>
            <person name="Kobayashi A.K."/>
            <person name="Koopmann E."/>
            <person name="Kourmpetis Y."/>
            <person name="Kuzniar A."/>
            <person name="Lindquist E."/>
            <person name="Lombard V."/>
            <person name="Maliepaard C."/>
            <person name="Martins N."/>
            <person name="Mehrabi R."/>
            <person name="Nap J.P.H."/>
            <person name="Ponomarenko A."/>
            <person name="Rudd J.J."/>
            <person name="Salamov A."/>
            <person name="Schmutz J."/>
            <person name="Schouten H.J."/>
            <person name="Shapiro H."/>
            <person name="Stergiopoulos I."/>
            <person name="Torriani S.F.F."/>
            <person name="Tu H."/>
            <person name="de Vries R.P."/>
            <person name="Waalwijk C."/>
            <person name="Ware S.B."/>
            <person name="Wiebenga A."/>
            <person name="Zwiers L.-H."/>
            <person name="Oliver R.P."/>
            <person name="Grigoriev I.V."/>
            <person name="Kema G.H.J."/>
        </authorList>
    </citation>
    <scope>NUCLEOTIDE SEQUENCE [LARGE SCALE GENOMIC DNA]</scope>
    <source>
        <strain evidence="3">CBS 115943 / IPO323</strain>
    </source>
</reference>
<dbReference type="HOGENOM" id="CLU_2833126_0_0_1"/>
<gene>
    <name evidence="2" type="ORF">MYCGRDRAFT_103957</name>
</gene>
<keyword evidence="3" id="KW-1185">Reference proteome</keyword>
<name>F9X7F9_ZYMTI</name>
<dbReference type="EMBL" id="CM001198">
    <property type="protein sequence ID" value="EGP89091.1"/>
    <property type="molecule type" value="Genomic_DNA"/>
</dbReference>
<feature type="region of interest" description="Disordered" evidence="1">
    <location>
        <begin position="27"/>
        <end position="66"/>
    </location>
</feature>
<proteinExistence type="predicted"/>
<dbReference type="GeneID" id="13404516"/>
<accession>F9X7F9</accession>
<evidence type="ECO:0000256" key="1">
    <source>
        <dbReference type="SAM" id="MobiDB-lite"/>
    </source>
</evidence>
<dbReference type="RefSeq" id="XP_003854115.1">
    <property type="nucleotide sequence ID" value="XM_003854067.1"/>
</dbReference>
<organism evidence="2 3">
    <name type="scientific">Zymoseptoria tritici (strain CBS 115943 / IPO323)</name>
    <name type="common">Speckled leaf blotch fungus</name>
    <name type="synonym">Septoria tritici</name>
    <dbReference type="NCBI Taxonomy" id="336722"/>
    <lineage>
        <taxon>Eukaryota</taxon>
        <taxon>Fungi</taxon>
        <taxon>Dikarya</taxon>
        <taxon>Ascomycota</taxon>
        <taxon>Pezizomycotina</taxon>
        <taxon>Dothideomycetes</taxon>
        <taxon>Dothideomycetidae</taxon>
        <taxon>Mycosphaerellales</taxon>
        <taxon>Mycosphaerellaceae</taxon>
        <taxon>Zymoseptoria</taxon>
    </lineage>
</organism>
<protein>
    <submittedName>
        <fullName evidence="2">Uncharacterized protein</fullName>
    </submittedName>
</protein>
<sequence>MAMSRSQFAGSEVPKQQVFSLLAVHPRDQGPRCCDASGRKAERSAILPQQLVTQTANQSLQNTADR</sequence>
<dbReference type="Proteomes" id="UP000008062">
    <property type="component" value="Chromosome 3"/>
</dbReference>
<dbReference type="KEGG" id="ztr:MYCGRDRAFT_103957"/>